<reference evidence="2 3" key="1">
    <citation type="journal article" date="2023" name="Plants (Basel)">
        <title>Bridging the Gap: Combining Genomics and Transcriptomics Approaches to Understand Stylosanthes scabra, an Orphan Legume from the Brazilian Caatinga.</title>
        <authorList>
            <person name="Ferreira-Neto J.R.C."/>
            <person name="da Silva M.D."/>
            <person name="Binneck E."/>
            <person name="de Melo N.F."/>
            <person name="da Silva R.H."/>
            <person name="de Melo A.L.T.M."/>
            <person name="Pandolfi V."/>
            <person name="Bustamante F.O."/>
            <person name="Brasileiro-Vidal A.C."/>
            <person name="Benko-Iseppon A.M."/>
        </authorList>
    </citation>
    <scope>NUCLEOTIDE SEQUENCE [LARGE SCALE GENOMIC DNA]</scope>
    <source>
        <tissue evidence="2">Leaves</tissue>
    </source>
</reference>
<proteinExistence type="predicted"/>
<accession>A0ABU6SSI2</accession>
<protein>
    <submittedName>
        <fullName evidence="2">Uncharacterized protein</fullName>
    </submittedName>
</protein>
<name>A0ABU6SSI2_9FABA</name>
<keyword evidence="3" id="KW-1185">Reference proteome</keyword>
<dbReference type="EMBL" id="JASCZI010061737">
    <property type="protein sequence ID" value="MED6139401.1"/>
    <property type="molecule type" value="Genomic_DNA"/>
</dbReference>
<sequence length="86" mass="9432">MTASYSWEQGAETRTPSNTCSKCELNPELCRPQGIRDFPNCNEQKSPPRAGAPGTDVVGGEPTAAHHWDSTEEEEEDRSTSFDSTD</sequence>
<dbReference type="Proteomes" id="UP001341840">
    <property type="component" value="Unassembled WGS sequence"/>
</dbReference>
<comment type="caution">
    <text evidence="2">The sequence shown here is derived from an EMBL/GenBank/DDBJ whole genome shotgun (WGS) entry which is preliminary data.</text>
</comment>
<feature type="region of interest" description="Disordered" evidence="1">
    <location>
        <begin position="1"/>
        <end position="86"/>
    </location>
</feature>
<gene>
    <name evidence="2" type="ORF">PIB30_083505</name>
</gene>
<evidence type="ECO:0000313" key="3">
    <source>
        <dbReference type="Proteomes" id="UP001341840"/>
    </source>
</evidence>
<feature type="compositionally biased region" description="Polar residues" evidence="1">
    <location>
        <begin position="1"/>
        <end position="21"/>
    </location>
</feature>
<evidence type="ECO:0000256" key="1">
    <source>
        <dbReference type="SAM" id="MobiDB-lite"/>
    </source>
</evidence>
<organism evidence="2 3">
    <name type="scientific">Stylosanthes scabra</name>
    <dbReference type="NCBI Taxonomy" id="79078"/>
    <lineage>
        <taxon>Eukaryota</taxon>
        <taxon>Viridiplantae</taxon>
        <taxon>Streptophyta</taxon>
        <taxon>Embryophyta</taxon>
        <taxon>Tracheophyta</taxon>
        <taxon>Spermatophyta</taxon>
        <taxon>Magnoliopsida</taxon>
        <taxon>eudicotyledons</taxon>
        <taxon>Gunneridae</taxon>
        <taxon>Pentapetalae</taxon>
        <taxon>rosids</taxon>
        <taxon>fabids</taxon>
        <taxon>Fabales</taxon>
        <taxon>Fabaceae</taxon>
        <taxon>Papilionoideae</taxon>
        <taxon>50 kb inversion clade</taxon>
        <taxon>dalbergioids sensu lato</taxon>
        <taxon>Dalbergieae</taxon>
        <taxon>Pterocarpus clade</taxon>
        <taxon>Stylosanthes</taxon>
    </lineage>
</organism>
<evidence type="ECO:0000313" key="2">
    <source>
        <dbReference type="EMBL" id="MED6139401.1"/>
    </source>
</evidence>